<evidence type="ECO:0000256" key="9">
    <source>
        <dbReference type="ARBA" id="ARBA00038592"/>
    </source>
</evidence>
<feature type="binding site" evidence="10">
    <location>
        <position position="166"/>
    </location>
    <ligand>
        <name>Mn(2+)</name>
        <dbReference type="ChEBI" id="CHEBI:29035"/>
    </ligand>
</feature>
<dbReference type="InterPro" id="IPR042206">
    <property type="entry name" value="CRISPR-assoc_Cas1_C"/>
</dbReference>
<name>A0ABU3H5T2_9BACL</name>
<dbReference type="EC" id="3.1.-.-" evidence="10"/>
<accession>A0ABU3H5T2</accession>
<dbReference type="NCBIfam" id="TIGR03640">
    <property type="entry name" value="cas1_DVULG"/>
    <property type="match status" value="1"/>
</dbReference>
<keyword evidence="3 10" id="KW-0255">Endonuclease</keyword>
<dbReference type="HAMAP" id="MF_01470">
    <property type="entry name" value="Cas1"/>
    <property type="match status" value="1"/>
</dbReference>
<dbReference type="NCBIfam" id="TIGR00287">
    <property type="entry name" value="cas1"/>
    <property type="match status" value="1"/>
</dbReference>
<protein>
    <recommendedName>
        <fullName evidence="10">CRISPR-associated endonuclease Cas1</fullName>
        <ecNumber evidence="10">3.1.-.-</ecNumber>
    </recommendedName>
</protein>
<dbReference type="Gene3D" id="1.20.120.920">
    <property type="entry name" value="CRISPR-associated endonuclease Cas1, C-terminal domain"/>
    <property type="match status" value="1"/>
</dbReference>
<keyword evidence="6 10" id="KW-0051">Antiviral defense</keyword>
<evidence type="ECO:0000256" key="4">
    <source>
        <dbReference type="ARBA" id="ARBA00022801"/>
    </source>
</evidence>
<dbReference type="EMBL" id="JAUSUY010000005">
    <property type="protein sequence ID" value="MDT3426154.1"/>
    <property type="molecule type" value="Genomic_DNA"/>
</dbReference>
<dbReference type="InterPro" id="IPR002729">
    <property type="entry name" value="CRISPR-assoc_Cas1"/>
</dbReference>
<evidence type="ECO:0000256" key="5">
    <source>
        <dbReference type="ARBA" id="ARBA00022842"/>
    </source>
</evidence>
<comment type="similarity">
    <text evidence="10">Belongs to the CRISPR-associated endonuclease Cas1 family.</text>
</comment>
<keyword evidence="2 10" id="KW-0479">Metal-binding</keyword>
<evidence type="ECO:0000256" key="8">
    <source>
        <dbReference type="ARBA" id="ARBA00023211"/>
    </source>
</evidence>
<proteinExistence type="inferred from homology"/>
<evidence type="ECO:0000256" key="3">
    <source>
        <dbReference type="ARBA" id="ARBA00022759"/>
    </source>
</evidence>
<dbReference type="Proteomes" id="UP001248709">
    <property type="component" value="Unassembled WGS sequence"/>
</dbReference>
<dbReference type="Gene3D" id="3.100.10.20">
    <property type="entry name" value="CRISPR-associated endonuclease Cas1, N-terminal domain"/>
    <property type="match status" value="1"/>
</dbReference>
<evidence type="ECO:0000256" key="2">
    <source>
        <dbReference type="ARBA" id="ARBA00022723"/>
    </source>
</evidence>
<sequence>MMRKLLNTLYITSTDSYLMRDGENVVVQANQVEKFRIPVHNLEGIITFGYTGASPGLMHLCAERGVALTFLNEHGGFRARIQGKTSGNVLLRRKQYRYSDGTEAVQIARRMIQAKIINSRSVLNRAIRDHGGQVDVGRLQSIAVEMKRLARTVAAVDNLDTLRGVEGEAAKYYFGGMNELILSEKKAFQMVARSRRPPKDRINALLSFLYTMVRLDVQSALETVGLDPAVGFLHRDRPGRASLALDLMEELRPYLADRLALSLINRKQINPKSFIIKENGAVLLSDDGRKAVLAAWQQRKQEEIRHPFLEENIALGLLPYAQALLLARFIRGDLDDYPPFLWK</sequence>
<keyword evidence="8 10" id="KW-0464">Manganese</keyword>
<dbReference type="InterPro" id="IPR042211">
    <property type="entry name" value="CRISPR-assoc_Cas1_N"/>
</dbReference>
<reference evidence="11 12" key="1">
    <citation type="submission" date="2023-07" db="EMBL/GenBank/DDBJ databases">
        <title>Genomic Encyclopedia of Type Strains, Phase IV (KMG-IV): sequencing the most valuable type-strain genomes for metagenomic binning, comparative biology and taxonomic classification.</title>
        <authorList>
            <person name="Goeker M."/>
        </authorList>
    </citation>
    <scope>NUCLEOTIDE SEQUENCE [LARGE SCALE GENOMIC DNA]</scope>
    <source>
        <strain evidence="11 12">T98</strain>
    </source>
</reference>
<evidence type="ECO:0000256" key="1">
    <source>
        <dbReference type="ARBA" id="ARBA00022722"/>
    </source>
</evidence>
<keyword evidence="4 10" id="KW-0378">Hydrolase</keyword>
<organism evidence="11 12">
    <name type="scientific">Paenibacillus forsythiae</name>
    <dbReference type="NCBI Taxonomy" id="365616"/>
    <lineage>
        <taxon>Bacteria</taxon>
        <taxon>Bacillati</taxon>
        <taxon>Bacillota</taxon>
        <taxon>Bacilli</taxon>
        <taxon>Bacillales</taxon>
        <taxon>Paenibacillaceae</taxon>
        <taxon>Paenibacillus</taxon>
    </lineage>
</organism>
<comment type="function">
    <text evidence="10">CRISPR (clustered regularly interspaced short palindromic repeat), is an adaptive immune system that provides protection against mobile genetic elements (viruses, transposable elements and conjugative plasmids). CRISPR clusters contain spacers, sequences complementary to antecedent mobile elements, and target invading nucleic acids. CRISPR clusters are transcribed and processed into CRISPR RNA (crRNA). Acts as a dsDNA endonuclease. Involved in the integration of spacer DNA into the CRISPR cassette.</text>
</comment>
<evidence type="ECO:0000256" key="7">
    <source>
        <dbReference type="ARBA" id="ARBA00023125"/>
    </source>
</evidence>
<comment type="caution">
    <text evidence="11">The sequence shown here is derived from an EMBL/GenBank/DDBJ whole genome shotgun (WGS) entry which is preliminary data.</text>
</comment>
<dbReference type="InterPro" id="IPR050646">
    <property type="entry name" value="Cas1"/>
</dbReference>
<comment type="subunit">
    <text evidence="9 10">Homodimer, forms a heterotetramer with a Cas2 homodimer.</text>
</comment>
<comment type="cofactor">
    <cofactor evidence="10">
        <name>Mg(2+)</name>
        <dbReference type="ChEBI" id="CHEBI:18420"/>
    </cofactor>
    <cofactor evidence="10">
        <name>Mn(2+)</name>
        <dbReference type="ChEBI" id="CHEBI:29035"/>
    </cofactor>
</comment>
<dbReference type="CDD" id="cd09721">
    <property type="entry name" value="Cas1_I-C"/>
    <property type="match status" value="1"/>
</dbReference>
<evidence type="ECO:0000313" key="12">
    <source>
        <dbReference type="Proteomes" id="UP001248709"/>
    </source>
</evidence>
<dbReference type="Pfam" id="PF01867">
    <property type="entry name" value="Cas_Cas1"/>
    <property type="match status" value="1"/>
</dbReference>
<keyword evidence="12" id="KW-1185">Reference proteome</keyword>
<evidence type="ECO:0000256" key="10">
    <source>
        <dbReference type="HAMAP-Rule" id="MF_01470"/>
    </source>
</evidence>
<dbReference type="PANTHER" id="PTHR34353">
    <property type="entry name" value="CRISPR-ASSOCIATED ENDONUCLEASE CAS1 1"/>
    <property type="match status" value="1"/>
</dbReference>
<dbReference type="PANTHER" id="PTHR34353:SF2">
    <property type="entry name" value="CRISPR-ASSOCIATED ENDONUCLEASE CAS1 1"/>
    <property type="match status" value="1"/>
</dbReference>
<keyword evidence="5 10" id="KW-0460">Magnesium</keyword>
<dbReference type="InterPro" id="IPR019856">
    <property type="entry name" value="CRISPR-assoc_Cas1_DVULG"/>
</dbReference>
<keyword evidence="7 10" id="KW-0238">DNA-binding</keyword>
<evidence type="ECO:0000313" key="11">
    <source>
        <dbReference type="EMBL" id="MDT3426154.1"/>
    </source>
</evidence>
<evidence type="ECO:0000256" key="6">
    <source>
        <dbReference type="ARBA" id="ARBA00023118"/>
    </source>
</evidence>
<gene>
    <name evidence="10" type="primary">cas1</name>
    <name evidence="11" type="ORF">J2Z22_001674</name>
</gene>
<feature type="binding site" evidence="10">
    <location>
        <position position="249"/>
    </location>
    <ligand>
        <name>Mn(2+)</name>
        <dbReference type="ChEBI" id="CHEBI:29035"/>
    </ligand>
</feature>
<feature type="binding site" evidence="10">
    <location>
        <position position="234"/>
    </location>
    <ligand>
        <name>Mn(2+)</name>
        <dbReference type="ChEBI" id="CHEBI:29035"/>
    </ligand>
</feature>
<keyword evidence="1 10" id="KW-0540">Nuclease</keyword>